<dbReference type="Proteomes" id="UP000548978">
    <property type="component" value="Unassembled WGS sequence"/>
</dbReference>
<keyword evidence="1" id="KW-1133">Transmembrane helix</keyword>
<sequence length="189" mass="20584">MKARFETLEDLPGQRQVTWRRSGGWIALAALLGIAWPPLIITFFVWPPQTWLDGLSTDWRILVLAVGIFAVPLCLWLLNQERIRTGRPATRLGIVWRFMFYGGLLAAALQGFNALVLSGIGAARSADIGQAMGYAETALLIFGVGGVPLAILVGISYALWAGLCAAFLAFMPRPAPVRDRLGLSGRDTF</sequence>
<accession>A0A7W9A500</accession>
<organism evidence="2 3">
    <name type="scientific">Brevundimonas halotolerans</name>
    <dbReference type="NCBI Taxonomy" id="69670"/>
    <lineage>
        <taxon>Bacteria</taxon>
        <taxon>Pseudomonadati</taxon>
        <taxon>Pseudomonadota</taxon>
        <taxon>Alphaproteobacteria</taxon>
        <taxon>Caulobacterales</taxon>
        <taxon>Caulobacteraceae</taxon>
        <taxon>Brevundimonas</taxon>
    </lineage>
</organism>
<dbReference type="RefSeq" id="WP_123285995.1">
    <property type="nucleotide sequence ID" value="NZ_JACIJB010000012.1"/>
</dbReference>
<evidence type="ECO:0000256" key="1">
    <source>
        <dbReference type="SAM" id="Phobius"/>
    </source>
</evidence>
<evidence type="ECO:0000313" key="2">
    <source>
        <dbReference type="EMBL" id="MBB5661556.1"/>
    </source>
</evidence>
<feature type="transmembrane region" description="Helical" evidence="1">
    <location>
        <begin position="25"/>
        <end position="47"/>
    </location>
</feature>
<feature type="transmembrane region" description="Helical" evidence="1">
    <location>
        <begin position="59"/>
        <end position="78"/>
    </location>
</feature>
<name>A0A7W9A500_9CAUL</name>
<dbReference type="AlphaFoldDB" id="A0A7W9A500"/>
<protein>
    <recommendedName>
        <fullName evidence="4">Phthalate transporter</fullName>
    </recommendedName>
</protein>
<dbReference type="OrthoDB" id="7204355at2"/>
<evidence type="ECO:0008006" key="4">
    <source>
        <dbReference type="Google" id="ProtNLM"/>
    </source>
</evidence>
<keyword evidence="3" id="KW-1185">Reference proteome</keyword>
<feature type="transmembrane region" description="Helical" evidence="1">
    <location>
        <begin position="98"/>
        <end position="120"/>
    </location>
</feature>
<keyword evidence="1" id="KW-0472">Membrane</keyword>
<dbReference type="EMBL" id="JACIJB010000012">
    <property type="protein sequence ID" value="MBB5661556.1"/>
    <property type="molecule type" value="Genomic_DNA"/>
</dbReference>
<reference evidence="2 3" key="1">
    <citation type="submission" date="2020-08" db="EMBL/GenBank/DDBJ databases">
        <title>Genomic Encyclopedia of Type Strains, Phase IV (KMG-IV): sequencing the most valuable type-strain genomes for metagenomic binning, comparative biology and taxonomic classification.</title>
        <authorList>
            <person name="Goeker M."/>
        </authorList>
    </citation>
    <scope>NUCLEOTIDE SEQUENCE [LARGE SCALE GENOMIC DNA]</scope>
    <source>
        <strain evidence="2 3">DSM 24448</strain>
    </source>
</reference>
<gene>
    <name evidence="2" type="ORF">FHS65_002319</name>
</gene>
<proteinExistence type="predicted"/>
<comment type="caution">
    <text evidence="2">The sequence shown here is derived from an EMBL/GenBank/DDBJ whole genome shotgun (WGS) entry which is preliminary data.</text>
</comment>
<keyword evidence="1" id="KW-0812">Transmembrane</keyword>
<feature type="transmembrane region" description="Helical" evidence="1">
    <location>
        <begin position="140"/>
        <end position="170"/>
    </location>
</feature>
<evidence type="ECO:0000313" key="3">
    <source>
        <dbReference type="Proteomes" id="UP000548978"/>
    </source>
</evidence>